<evidence type="ECO:0000313" key="3">
    <source>
        <dbReference type="Proteomes" id="UP001501570"/>
    </source>
</evidence>
<protein>
    <recommendedName>
        <fullName evidence="4">DinB family protein</fullName>
    </recommendedName>
</protein>
<dbReference type="RefSeq" id="WP_345629765.1">
    <property type="nucleotide sequence ID" value="NZ_BAABJQ010000007.1"/>
</dbReference>
<gene>
    <name evidence="2" type="ORF">GCM10023322_28650</name>
</gene>
<keyword evidence="1" id="KW-0812">Transmembrane</keyword>
<dbReference type="Proteomes" id="UP001501570">
    <property type="component" value="Unassembled WGS sequence"/>
</dbReference>
<keyword evidence="1" id="KW-0472">Membrane</keyword>
<name>A0ABP9RR28_9ACTN</name>
<proteinExistence type="predicted"/>
<keyword evidence="3" id="KW-1185">Reference proteome</keyword>
<accession>A0ABP9RR28</accession>
<keyword evidence="1" id="KW-1133">Transmembrane helix</keyword>
<evidence type="ECO:0000256" key="1">
    <source>
        <dbReference type="SAM" id="Phobius"/>
    </source>
</evidence>
<dbReference type="EMBL" id="BAABJQ010000007">
    <property type="protein sequence ID" value="GAA5185253.1"/>
    <property type="molecule type" value="Genomic_DNA"/>
</dbReference>
<comment type="caution">
    <text evidence="2">The sequence shown here is derived from an EMBL/GenBank/DDBJ whole genome shotgun (WGS) entry which is preliminary data.</text>
</comment>
<evidence type="ECO:0008006" key="4">
    <source>
        <dbReference type="Google" id="ProtNLM"/>
    </source>
</evidence>
<evidence type="ECO:0000313" key="2">
    <source>
        <dbReference type="EMBL" id="GAA5185253.1"/>
    </source>
</evidence>
<organism evidence="2 3">
    <name type="scientific">Rugosimonospora acidiphila</name>
    <dbReference type="NCBI Taxonomy" id="556531"/>
    <lineage>
        <taxon>Bacteria</taxon>
        <taxon>Bacillati</taxon>
        <taxon>Actinomycetota</taxon>
        <taxon>Actinomycetes</taxon>
        <taxon>Micromonosporales</taxon>
        <taxon>Micromonosporaceae</taxon>
        <taxon>Rugosimonospora</taxon>
    </lineage>
</organism>
<feature type="transmembrane region" description="Helical" evidence="1">
    <location>
        <begin position="32"/>
        <end position="55"/>
    </location>
</feature>
<reference evidence="3" key="1">
    <citation type="journal article" date="2019" name="Int. J. Syst. Evol. Microbiol.">
        <title>The Global Catalogue of Microorganisms (GCM) 10K type strain sequencing project: providing services to taxonomists for standard genome sequencing and annotation.</title>
        <authorList>
            <consortium name="The Broad Institute Genomics Platform"/>
            <consortium name="The Broad Institute Genome Sequencing Center for Infectious Disease"/>
            <person name="Wu L."/>
            <person name="Ma J."/>
        </authorList>
    </citation>
    <scope>NUCLEOTIDE SEQUENCE [LARGE SCALE GENOMIC DNA]</scope>
    <source>
        <strain evidence="3">JCM 18304</strain>
    </source>
</reference>
<sequence length="146" mass="15134">MDTKSLLHAYDALLAAEPRAVPPPGEWNTEQILAHVCLIGAATISTVAAVTSGAISTYDNRPSQDPWTLNRVIVLAGGEAGLRERIGAQGEALHALAAVLSEAELATKVPALLLSNGTCLVDQPLTLGDILTGLADVELPGHAKQL</sequence>